<keyword evidence="10" id="KW-0862">Zinc</keyword>
<proteinExistence type="inferred from homology"/>
<feature type="active site" description="Proton donor/acceptor" evidence="13">
    <location>
        <position position="322"/>
    </location>
</feature>
<dbReference type="PANTHER" id="PTHR11532">
    <property type="entry name" value="PROTEASE M14 CARBOXYPEPTIDASE"/>
    <property type="match status" value="1"/>
</dbReference>
<dbReference type="GeneID" id="110986515"/>
<organism evidence="16 17">
    <name type="scientific">Acanthaster planci</name>
    <name type="common">Crown-of-thorns starfish</name>
    <dbReference type="NCBI Taxonomy" id="133434"/>
    <lineage>
        <taxon>Eukaryota</taxon>
        <taxon>Metazoa</taxon>
        <taxon>Echinodermata</taxon>
        <taxon>Eleutherozoa</taxon>
        <taxon>Asterozoa</taxon>
        <taxon>Asteroidea</taxon>
        <taxon>Valvatacea</taxon>
        <taxon>Valvatida</taxon>
        <taxon>Acanthasteridae</taxon>
        <taxon>Acanthaster</taxon>
    </lineage>
</organism>
<keyword evidence="11" id="KW-0482">Metalloprotease</keyword>
<sequence length="466" mass="52622">MKSLLTFLVLLGVVFGADDIFPDDAYVFQHHTQKELKQVLDDTHEECPDITRVYSAGKSVDGAELWVIEITDYPGEHEIGEPEFKYIGNMHGNEVVGREILLVLIPYLCKMYNYGDPETRQLVDNTRIHIMPSMNPDGYAKAYQKVVVEDDPDWLTGRANAHDIDLNRNFPDLIKYLYHNTKNHDFSRIFGKNNHIAAVMEDIQHELEPETVAVMEWLQEYSFVLSANLHGGDLVANYPFDSSFNGSTQYQACPDDEMFVKLASTYSEAHGKMSDENRKSCDGKGGPTFDDGITNGAAWYPLNGGMQDYNYLHTNCFELTLELGCDKFPSESKLKGFWEDNKPALLQYIKMSHAGITGLVTEYDPYGVGVGIEHATISVEGITHDVTTDKGGDYWRLLTANADGSPRHYKVRASALGYIPSEPQVCTVYDDMQATQCNFVLERDNTIPELSPKELELLMKELENYI</sequence>
<evidence type="ECO:0000256" key="9">
    <source>
        <dbReference type="ARBA" id="ARBA00022801"/>
    </source>
</evidence>
<evidence type="ECO:0000256" key="11">
    <source>
        <dbReference type="ARBA" id="ARBA00023049"/>
    </source>
</evidence>
<keyword evidence="5" id="KW-0121">Carboxypeptidase</keyword>
<dbReference type="OrthoDB" id="10249045at2759"/>
<dbReference type="InterPro" id="IPR008969">
    <property type="entry name" value="CarboxyPept-like_regulatory"/>
</dbReference>
<dbReference type="PROSITE" id="PS00132">
    <property type="entry name" value="CARBOXYPEPT_ZN_1"/>
    <property type="match status" value="1"/>
</dbReference>
<dbReference type="KEGG" id="aplc:110986515"/>
<evidence type="ECO:0000313" key="17">
    <source>
        <dbReference type="RefSeq" id="XP_022104167.1"/>
    </source>
</evidence>
<evidence type="ECO:0000256" key="1">
    <source>
        <dbReference type="ARBA" id="ARBA00001947"/>
    </source>
</evidence>
<dbReference type="CDD" id="cd11308">
    <property type="entry name" value="Peptidase_M14NE-CP-C_like"/>
    <property type="match status" value="1"/>
</dbReference>
<evidence type="ECO:0000256" key="13">
    <source>
        <dbReference type="PROSITE-ProRule" id="PRU01379"/>
    </source>
</evidence>
<dbReference type="Gene3D" id="2.60.40.1120">
    <property type="entry name" value="Carboxypeptidase-like, regulatory domain"/>
    <property type="match status" value="1"/>
</dbReference>
<evidence type="ECO:0000256" key="7">
    <source>
        <dbReference type="ARBA" id="ARBA00022723"/>
    </source>
</evidence>
<dbReference type="InterPro" id="IPR057246">
    <property type="entry name" value="CARBOXYPEPT_ZN_1"/>
</dbReference>
<dbReference type="PROSITE" id="PS52035">
    <property type="entry name" value="PEPTIDASE_M14"/>
    <property type="match status" value="1"/>
</dbReference>
<feature type="signal peptide" evidence="14">
    <location>
        <begin position="1"/>
        <end position="16"/>
    </location>
</feature>
<evidence type="ECO:0000256" key="5">
    <source>
        <dbReference type="ARBA" id="ARBA00022645"/>
    </source>
</evidence>
<keyword evidence="8 14" id="KW-0732">Signal</keyword>
<evidence type="ECO:0000313" key="16">
    <source>
        <dbReference type="Proteomes" id="UP000694845"/>
    </source>
</evidence>
<comment type="similarity">
    <text evidence="3 13">Belongs to the peptidase M14 family.</text>
</comment>
<dbReference type="InterPro" id="IPR000834">
    <property type="entry name" value="Peptidase_M14"/>
</dbReference>
<evidence type="ECO:0000256" key="6">
    <source>
        <dbReference type="ARBA" id="ARBA00022670"/>
    </source>
</evidence>
<comment type="cofactor">
    <cofactor evidence="1">
        <name>Zn(2+)</name>
        <dbReference type="ChEBI" id="CHEBI:29105"/>
    </cofactor>
</comment>
<dbReference type="PRINTS" id="PR00765">
    <property type="entry name" value="CRBOXYPTASEA"/>
</dbReference>
<dbReference type="OMA" id="FEYHRYA"/>
<evidence type="ECO:0000256" key="4">
    <source>
        <dbReference type="ARBA" id="ARBA00022525"/>
    </source>
</evidence>
<evidence type="ECO:0000256" key="10">
    <source>
        <dbReference type="ARBA" id="ARBA00022833"/>
    </source>
</evidence>
<evidence type="ECO:0000259" key="15">
    <source>
        <dbReference type="PROSITE" id="PS52035"/>
    </source>
</evidence>
<dbReference type="SUPFAM" id="SSF49464">
    <property type="entry name" value="Carboxypeptidase regulatory domain-like"/>
    <property type="match status" value="1"/>
</dbReference>
<comment type="subcellular location">
    <subcellularLocation>
        <location evidence="2">Secreted</location>
    </subcellularLocation>
</comment>
<name>A0A8B7ZGN9_ACAPL</name>
<dbReference type="AlphaFoldDB" id="A0A8B7ZGN9"/>
<dbReference type="PROSITE" id="PS00133">
    <property type="entry name" value="CARBOXYPEPT_ZN_2"/>
    <property type="match status" value="1"/>
</dbReference>
<keyword evidence="9" id="KW-0378">Hydrolase</keyword>
<feature type="chain" id="PRO_5034034109" evidence="14">
    <location>
        <begin position="17"/>
        <end position="466"/>
    </location>
</feature>
<dbReference type="SUPFAM" id="SSF53187">
    <property type="entry name" value="Zn-dependent exopeptidases"/>
    <property type="match status" value="1"/>
</dbReference>
<keyword evidence="12" id="KW-0325">Glycoprotein</keyword>
<keyword evidence="16" id="KW-1185">Reference proteome</keyword>
<evidence type="ECO:0000256" key="3">
    <source>
        <dbReference type="ARBA" id="ARBA00005988"/>
    </source>
</evidence>
<dbReference type="GO" id="GO:0005615">
    <property type="term" value="C:extracellular space"/>
    <property type="evidence" value="ECO:0007669"/>
    <property type="project" value="TreeGrafter"/>
</dbReference>
<keyword evidence="7" id="KW-0479">Metal-binding</keyword>
<feature type="domain" description="Peptidase M14" evidence="15">
    <location>
        <begin position="29"/>
        <end position="352"/>
    </location>
</feature>
<reference evidence="17" key="1">
    <citation type="submission" date="2025-08" db="UniProtKB">
        <authorList>
            <consortium name="RefSeq"/>
        </authorList>
    </citation>
    <scope>IDENTIFICATION</scope>
</reference>
<gene>
    <name evidence="17" type="primary">LOC110986515</name>
</gene>
<keyword evidence="4" id="KW-0964">Secreted</keyword>
<dbReference type="GO" id="GO:0004181">
    <property type="term" value="F:metallocarboxypeptidase activity"/>
    <property type="evidence" value="ECO:0007669"/>
    <property type="project" value="InterPro"/>
</dbReference>
<dbReference type="InterPro" id="IPR057247">
    <property type="entry name" value="CARBOXYPEPT_ZN_2"/>
</dbReference>
<dbReference type="CDD" id="cd03858">
    <property type="entry name" value="M14_CP_N-E_like"/>
    <property type="match status" value="1"/>
</dbReference>
<dbReference type="FunFam" id="3.40.630.10:FF:000013">
    <property type="entry name" value="carboxypeptidase N catalytic chain"/>
    <property type="match status" value="1"/>
</dbReference>
<dbReference type="Proteomes" id="UP000694845">
    <property type="component" value="Unplaced"/>
</dbReference>
<dbReference type="GO" id="GO:0008270">
    <property type="term" value="F:zinc ion binding"/>
    <property type="evidence" value="ECO:0007669"/>
    <property type="project" value="InterPro"/>
</dbReference>
<dbReference type="Gene3D" id="3.40.630.10">
    <property type="entry name" value="Zn peptidases"/>
    <property type="match status" value="1"/>
</dbReference>
<evidence type="ECO:0000256" key="8">
    <source>
        <dbReference type="ARBA" id="ARBA00022729"/>
    </source>
</evidence>
<dbReference type="InterPro" id="IPR050753">
    <property type="entry name" value="Peptidase_M14_domain"/>
</dbReference>
<dbReference type="GO" id="GO:0016485">
    <property type="term" value="P:protein processing"/>
    <property type="evidence" value="ECO:0007669"/>
    <property type="project" value="TreeGrafter"/>
</dbReference>
<dbReference type="PANTHER" id="PTHR11532:SF57">
    <property type="entry name" value="CARBOXYPEPTIDASE D, B"/>
    <property type="match status" value="1"/>
</dbReference>
<dbReference type="RefSeq" id="XP_022104167.1">
    <property type="nucleotide sequence ID" value="XM_022248475.1"/>
</dbReference>
<evidence type="ECO:0000256" key="12">
    <source>
        <dbReference type="ARBA" id="ARBA00023180"/>
    </source>
</evidence>
<dbReference type="SMART" id="SM00631">
    <property type="entry name" value="Zn_pept"/>
    <property type="match status" value="1"/>
</dbReference>
<protein>
    <submittedName>
        <fullName evidence="17">Carboxypeptidase E-like</fullName>
    </submittedName>
</protein>
<evidence type="ECO:0000256" key="2">
    <source>
        <dbReference type="ARBA" id="ARBA00004613"/>
    </source>
</evidence>
<accession>A0A8B7ZGN9</accession>
<dbReference type="GO" id="GO:0006518">
    <property type="term" value="P:peptide metabolic process"/>
    <property type="evidence" value="ECO:0007669"/>
    <property type="project" value="TreeGrafter"/>
</dbReference>
<keyword evidence="6" id="KW-0645">Protease</keyword>
<evidence type="ECO:0000256" key="14">
    <source>
        <dbReference type="SAM" id="SignalP"/>
    </source>
</evidence>
<dbReference type="Pfam" id="PF00246">
    <property type="entry name" value="Peptidase_M14"/>
    <property type="match status" value="1"/>
</dbReference>